<name>A0AAE0AJQ5_9ROSI</name>
<comment type="caution">
    <text evidence="1">The sequence shown here is derived from an EMBL/GenBank/DDBJ whole genome shotgun (WGS) entry which is preliminary data.</text>
</comment>
<protein>
    <submittedName>
        <fullName evidence="1">Uncharacterized protein</fullName>
    </submittedName>
</protein>
<dbReference type="EMBL" id="JANJYJ010000004">
    <property type="protein sequence ID" value="KAK3218704.1"/>
    <property type="molecule type" value="Genomic_DNA"/>
</dbReference>
<keyword evidence="2" id="KW-1185">Reference proteome</keyword>
<evidence type="ECO:0000313" key="2">
    <source>
        <dbReference type="Proteomes" id="UP001281410"/>
    </source>
</evidence>
<evidence type="ECO:0000313" key="1">
    <source>
        <dbReference type="EMBL" id="KAK3218704.1"/>
    </source>
</evidence>
<proteinExistence type="predicted"/>
<accession>A0AAE0AJQ5</accession>
<gene>
    <name evidence="1" type="ORF">Dsin_012674</name>
</gene>
<sequence length="148" mass="16548">MNTRKLVLVLLCITVIAPIVLFTDRFSTTFNVSPSKHEFVEDLTAFTVGGDSSHLNLLPQESSTSLKEPIRVVYSQASRKHKSARVLSATNEAVDQSQTANPIRQVTDLNLSQTVTNNNDEVKASDHQNFDNDSRVMVIKFHFNNTEN</sequence>
<dbReference type="AlphaFoldDB" id="A0AAE0AJQ5"/>
<organism evidence="1 2">
    <name type="scientific">Dipteronia sinensis</name>
    <dbReference type="NCBI Taxonomy" id="43782"/>
    <lineage>
        <taxon>Eukaryota</taxon>
        <taxon>Viridiplantae</taxon>
        <taxon>Streptophyta</taxon>
        <taxon>Embryophyta</taxon>
        <taxon>Tracheophyta</taxon>
        <taxon>Spermatophyta</taxon>
        <taxon>Magnoliopsida</taxon>
        <taxon>eudicotyledons</taxon>
        <taxon>Gunneridae</taxon>
        <taxon>Pentapetalae</taxon>
        <taxon>rosids</taxon>
        <taxon>malvids</taxon>
        <taxon>Sapindales</taxon>
        <taxon>Sapindaceae</taxon>
        <taxon>Hippocastanoideae</taxon>
        <taxon>Acereae</taxon>
        <taxon>Dipteronia</taxon>
    </lineage>
</organism>
<reference evidence="1" key="1">
    <citation type="journal article" date="2023" name="Plant J.">
        <title>Genome sequences and population genomics provide insights into the demographic history, inbreeding, and mutation load of two 'living fossil' tree species of Dipteronia.</title>
        <authorList>
            <person name="Feng Y."/>
            <person name="Comes H.P."/>
            <person name="Chen J."/>
            <person name="Zhu S."/>
            <person name="Lu R."/>
            <person name="Zhang X."/>
            <person name="Li P."/>
            <person name="Qiu J."/>
            <person name="Olsen K.M."/>
            <person name="Qiu Y."/>
        </authorList>
    </citation>
    <scope>NUCLEOTIDE SEQUENCE</scope>
    <source>
        <strain evidence="1">NBL</strain>
    </source>
</reference>
<dbReference type="Proteomes" id="UP001281410">
    <property type="component" value="Unassembled WGS sequence"/>
</dbReference>